<dbReference type="Pfam" id="PF00403">
    <property type="entry name" value="HMA"/>
    <property type="match status" value="1"/>
</dbReference>
<feature type="transmembrane region" description="Helical" evidence="10">
    <location>
        <begin position="254"/>
        <end position="273"/>
    </location>
</feature>
<evidence type="ECO:0000313" key="13">
    <source>
        <dbReference type="Proteomes" id="UP000831068"/>
    </source>
</evidence>
<feature type="domain" description="HMA" evidence="11">
    <location>
        <begin position="1"/>
        <end position="65"/>
    </location>
</feature>
<dbReference type="SUPFAM" id="SSF81665">
    <property type="entry name" value="Calcium ATPase, transmembrane domain M"/>
    <property type="match status" value="1"/>
</dbReference>
<dbReference type="PROSITE" id="PS01047">
    <property type="entry name" value="HMA_1"/>
    <property type="match status" value="1"/>
</dbReference>
<dbReference type="PRINTS" id="PR00119">
    <property type="entry name" value="CATATPASE"/>
</dbReference>
<dbReference type="Gene3D" id="3.40.50.1000">
    <property type="entry name" value="HAD superfamily/HAD-like"/>
    <property type="match status" value="1"/>
</dbReference>
<evidence type="ECO:0000256" key="4">
    <source>
        <dbReference type="ARBA" id="ARBA00022723"/>
    </source>
</evidence>
<dbReference type="Gene3D" id="3.30.70.100">
    <property type="match status" value="1"/>
</dbReference>
<dbReference type="InterPro" id="IPR017969">
    <property type="entry name" value="Heavy-metal-associated_CS"/>
</dbReference>
<dbReference type="NCBIfam" id="TIGR01525">
    <property type="entry name" value="ATPase-IB_hvy"/>
    <property type="match status" value="1"/>
</dbReference>
<dbReference type="Pfam" id="PF19335">
    <property type="entry name" value="HMBD"/>
    <property type="match status" value="2"/>
</dbReference>
<evidence type="ECO:0000256" key="5">
    <source>
        <dbReference type="ARBA" id="ARBA00022741"/>
    </source>
</evidence>
<keyword evidence="10" id="KW-1003">Cell membrane</keyword>
<proteinExistence type="inferred from homology"/>
<evidence type="ECO:0000259" key="11">
    <source>
        <dbReference type="PROSITE" id="PS50846"/>
    </source>
</evidence>
<evidence type="ECO:0000256" key="6">
    <source>
        <dbReference type="ARBA" id="ARBA00022840"/>
    </source>
</evidence>
<dbReference type="InterPro" id="IPR059000">
    <property type="entry name" value="ATPase_P-type_domA"/>
</dbReference>
<dbReference type="PANTHER" id="PTHR43520:SF8">
    <property type="entry name" value="P-TYPE CU(+) TRANSPORTER"/>
    <property type="match status" value="1"/>
</dbReference>
<dbReference type="SUPFAM" id="SSF55008">
    <property type="entry name" value="HMA, heavy metal-associated domain"/>
    <property type="match status" value="1"/>
</dbReference>
<dbReference type="InterPro" id="IPR044492">
    <property type="entry name" value="P_typ_ATPase_HD_dom"/>
</dbReference>
<evidence type="ECO:0000256" key="8">
    <source>
        <dbReference type="ARBA" id="ARBA00022989"/>
    </source>
</evidence>
<keyword evidence="7" id="KW-1278">Translocase</keyword>
<dbReference type="Proteomes" id="UP000831068">
    <property type="component" value="Chromosome"/>
</dbReference>
<feature type="transmembrane region" description="Helical" evidence="10">
    <location>
        <begin position="285"/>
        <end position="303"/>
    </location>
</feature>
<dbReference type="PROSITE" id="PS50846">
    <property type="entry name" value="HMA_2"/>
    <property type="match status" value="1"/>
</dbReference>
<evidence type="ECO:0000256" key="2">
    <source>
        <dbReference type="ARBA" id="ARBA00006024"/>
    </source>
</evidence>
<protein>
    <submittedName>
        <fullName evidence="12">Heavy metal translocating P-type ATPase</fullName>
    </submittedName>
</protein>
<dbReference type="PROSITE" id="PS00154">
    <property type="entry name" value="ATPASE_E1_E2"/>
    <property type="match status" value="1"/>
</dbReference>
<dbReference type="CDD" id="cd02094">
    <property type="entry name" value="P-type_ATPase_Cu-like"/>
    <property type="match status" value="1"/>
</dbReference>
<dbReference type="PRINTS" id="PR00943">
    <property type="entry name" value="CUATPASE"/>
</dbReference>
<evidence type="ECO:0000256" key="1">
    <source>
        <dbReference type="ARBA" id="ARBA00004127"/>
    </source>
</evidence>
<dbReference type="Gene3D" id="2.70.150.10">
    <property type="entry name" value="Calcium-transporting ATPase, cytoplasmic transduction domain A"/>
    <property type="match status" value="1"/>
</dbReference>
<organism evidence="12 13">
    <name type="scientific">Chryseobacterium oryzae</name>
    <dbReference type="NCBI Taxonomy" id="2929799"/>
    <lineage>
        <taxon>Bacteria</taxon>
        <taxon>Pseudomonadati</taxon>
        <taxon>Bacteroidota</taxon>
        <taxon>Flavobacteriia</taxon>
        <taxon>Flavobacteriales</taxon>
        <taxon>Weeksellaceae</taxon>
        <taxon>Chryseobacterium group</taxon>
        <taxon>Chryseobacterium</taxon>
    </lineage>
</organism>
<feature type="transmembrane region" description="Helical" evidence="10">
    <location>
        <begin position="510"/>
        <end position="530"/>
    </location>
</feature>
<sequence length="908" mass="100357">MHQQYKVLGMTCSGCQKKISDQLNSLEGVSAEINLENSTAEIHSDKEISLKELNHFLSEIGNYKLEDPSNPDQTFIKPQDRVSPSSVYYCPMECEGDKVYFQQGKRCPVCNMYLVPIEEKLAKDSNYKPTYSSTHLPENFKDNIGKYYCPMFCEGDKVYHEKTDCPVCHMHLEEITEDLVKNSVPHSHHHNHQHEKPKVTDEMAGRYYCPMFCEGDKTYDSNVGCPVCGMDLVKYPEKGEEETDDTYKILRKKFFISLAFAVPVFILSMGGMFIDFPFSHQVQGIFELILTLPVLFYSGWFLMKRGWVSFKTWNLNMFSLIALGVAAAFIFSIVALVFPDILPHEIRGHNHEIPLYFEAVCVIMTLVILGQLMEALAHKKTGNAIKELMNLSPDEANIMVNNEEKRVPLSEVKIGDILKVKPGEKIPVDGIITEGNSVVDESMITGEPIPVEKNTDDKVTSGTINGNQVFLMKAEKVGDETLLAKIIKMVNDASRSRAPIQKLTDKVAKVFVPTVILVSVITFILWQIFGPEGQKTLFAFVNAVAVLIVACPCALGLATPMSLMVGIGKGAKNGILIKNAEALELMNKVNVVITDKTGTLTEGKPSLEHIEATHNADQNLILKLAYSLNQNSEHPLSNAVIKKAKDENITTEKVEKFENISGKGVKGIINGKMIYLGNENLLNSNNIKISEDLKSKATEIQSKAHTISYIAQENEVLGLISFTDKIKESSKKAIQHLLNDGIDVMMMTGDNEHTAKAVADELGIKHYKASCLPEDKLNEVKKLQQQGKIVAMTGDGINDSPALAQANIGIAMGTGTDVAMETAEITLLKGDILGIAKAKTLSEKLLRNIKENLFFAFVYNVLGIPIAAGLLYPFFGILLSPMIAAAAMSFSSLSVILNSLRLNSAELD</sequence>
<comment type="subcellular location">
    <subcellularLocation>
        <location evidence="10">Cell membrane</location>
    </subcellularLocation>
    <subcellularLocation>
        <location evidence="1">Endomembrane system</location>
        <topology evidence="1">Multi-pass membrane protein</topology>
    </subcellularLocation>
</comment>
<dbReference type="InterPro" id="IPR008250">
    <property type="entry name" value="ATPase_P-typ_transduc_dom_A_sf"/>
</dbReference>
<evidence type="ECO:0000256" key="9">
    <source>
        <dbReference type="ARBA" id="ARBA00023136"/>
    </source>
</evidence>
<dbReference type="InterPro" id="IPR006121">
    <property type="entry name" value="HMA_dom"/>
</dbReference>
<keyword evidence="6 10" id="KW-0067">ATP-binding</keyword>
<evidence type="ECO:0000313" key="12">
    <source>
        <dbReference type="EMBL" id="UOE39279.1"/>
    </source>
</evidence>
<reference evidence="12 13" key="1">
    <citation type="submission" date="2022-03" db="EMBL/GenBank/DDBJ databases">
        <title>Chryseobacterium sp. isolated from the Andong Sikhe.</title>
        <authorList>
            <person name="Won M."/>
            <person name="Kim S.-J."/>
            <person name="Kwon S.-W."/>
        </authorList>
    </citation>
    <scope>NUCLEOTIDE SEQUENCE [LARGE SCALE GENOMIC DNA]</scope>
    <source>
        <strain evidence="12 13">ADR-1</strain>
    </source>
</reference>
<dbReference type="SUPFAM" id="SSF81653">
    <property type="entry name" value="Calcium ATPase, transduction domain A"/>
    <property type="match status" value="1"/>
</dbReference>
<feature type="transmembrane region" description="Helical" evidence="10">
    <location>
        <begin position="878"/>
        <end position="900"/>
    </location>
</feature>
<dbReference type="Pfam" id="PF00702">
    <property type="entry name" value="Hydrolase"/>
    <property type="match status" value="1"/>
</dbReference>
<dbReference type="RefSeq" id="WP_243577445.1">
    <property type="nucleotide sequence ID" value="NZ_CP094529.1"/>
</dbReference>
<dbReference type="InterPro" id="IPR045800">
    <property type="entry name" value="HMBD"/>
</dbReference>
<feature type="transmembrane region" description="Helical" evidence="10">
    <location>
        <begin position="536"/>
        <end position="559"/>
    </location>
</feature>
<keyword evidence="4 10" id="KW-0479">Metal-binding</keyword>
<keyword evidence="9 10" id="KW-0472">Membrane</keyword>
<dbReference type="SFLD" id="SFLDG00002">
    <property type="entry name" value="C1.7:_P-type_atpase_like"/>
    <property type="match status" value="1"/>
</dbReference>
<dbReference type="SFLD" id="SFLDS00003">
    <property type="entry name" value="Haloacid_Dehalogenase"/>
    <property type="match status" value="1"/>
</dbReference>
<keyword evidence="5 10" id="KW-0547">Nucleotide-binding</keyword>
<dbReference type="InterPro" id="IPR036412">
    <property type="entry name" value="HAD-like_sf"/>
</dbReference>
<dbReference type="InterPro" id="IPR023298">
    <property type="entry name" value="ATPase_P-typ_TM_dom_sf"/>
</dbReference>
<dbReference type="Pfam" id="PF00122">
    <property type="entry name" value="E1-E2_ATPase"/>
    <property type="match status" value="1"/>
</dbReference>
<feature type="transmembrane region" description="Helical" evidence="10">
    <location>
        <begin position="353"/>
        <end position="373"/>
    </location>
</feature>
<dbReference type="InterPro" id="IPR023299">
    <property type="entry name" value="ATPase_P-typ_cyto_dom_N"/>
</dbReference>
<dbReference type="SFLD" id="SFLDF00027">
    <property type="entry name" value="p-type_atpase"/>
    <property type="match status" value="1"/>
</dbReference>
<dbReference type="NCBIfam" id="TIGR01511">
    <property type="entry name" value="ATPase-IB1_Cu"/>
    <property type="match status" value="1"/>
</dbReference>
<dbReference type="EMBL" id="CP094529">
    <property type="protein sequence ID" value="UOE39279.1"/>
    <property type="molecule type" value="Genomic_DNA"/>
</dbReference>
<name>A0ABY4BK78_9FLAO</name>
<evidence type="ECO:0000256" key="10">
    <source>
        <dbReference type="RuleBase" id="RU362081"/>
    </source>
</evidence>
<evidence type="ECO:0000256" key="3">
    <source>
        <dbReference type="ARBA" id="ARBA00022692"/>
    </source>
</evidence>
<dbReference type="InterPro" id="IPR036163">
    <property type="entry name" value="HMA_dom_sf"/>
</dbReference>
<keyword evidence="3 10" id="KW-0812">Transmembrane</keyword>
<comment type="similarity">
    <text evidence="2 10">Belongs to the cation transport ATPase (P-type) (TC 3.A.3) family. Type IB subfamily.</text>
</comment>
<keyword evidence="8 10" id="KW-1133">Transmembrane helix</keyword>
<dbReference type="InterPro" id="IPR027256">
    <property type="entry name" value="P-typ_ATPase_IB"/>
</dbReference>
<keyword evidence="13" id="KW-1185">Reference proteome</keyword>
<feature type="transmembrane region" description="Helical" evidence="10">
    <location>
        <begin position="315"/>
        <end position="338"/>
    </location>
</feature>
<dbReference type="SUPFAM" id="SSF56784">
    <property type="entry name" value="HAD-like"/>
    <property type="match status" value="1"/>
</dbReference>
<evidence type="ECO:0000256" key="7">
    <source>
        <dbReference type="ARBA" id="ARBA00022967"/>
    </source>
</evidence>
<dbReference type="CDD" id="cd00371">
    <property type="entry name" value="HMA"/>
    <property type="match status" value="1"/>
</dbReference>
<gene>
    <name evidence="12" type="ORF">MTP08_05770</name>
</gene>
<dbReference type="Gene3D" id="3.40.1110.10">
    <property type="entry name" value="Calcium-transporting ATPase, cytoplasmic domain N"/>
    <property type="match status" value="1"/>
</dbReference>
<feature type="transmembrane region" description="Helical" evidence="10">
    <location>
        <begin position="853"/>
        <end position="872"/>
    </location>
</feature>
<dbReference type="InterPro" id="IPR001757">
    <property type="entry name" value="P_typ_ATPase"/>
</dbReference>
<dbReference type="PANTHER" id="PTHR43520">
    <property type="entry name" value="ATP7, ISOFORM B"/>
    <property type="match status" value="1"/>
</dbReference>
<dbReference type="NCBIfam" id="TIGR01494">
    <property type="entry name" value="ATPase_P-type"/>
    <property type="match status" value="1"/>
</dbReference>
<dbReference type="InterPro" id="IPR023214">
    <property type="entry name" value="HAD_sf"/>
</dbReference>
<dbReference type="InterPro" id="IPR018303">
    <property type="entry name" value="ATPase_P-typ_P_site"/>
</dbReference>
<accession>A0ABY4BK78</accession>